<dbReference type="PANTHER" id="PTHR10742">
    <property type="entry name" value="FLAVIN MONOAMINE OXIDASE"/>
    <property type="match status" value="1"/>
</dbReference>
<accession>A0A652KMF2</accession>
<dbReference type="PANTHER" id="PTHR10742:SF342">
    <property type="entry name" value="AMINE OXIDASE"/>
    <property type="match status" value="1"/>
</dbReference>
<dbReference type="PROSITE" id="PS51318">
    <property type="entry name" value="TAT"/>
    <property type="match status" value="1"/>
</dbReference>
<dbReference type="SUPFAM" id="SSF51905">
    <property type="entry name" value="FAD/NAD(P)-binding domain"/>
    <property type="match status" value="1"/>
</dbReference>
<dbReference type="AlphaFoldDB" id="A0A652KMF2"/>
<dbReference type="Gene3D" id="3.50.50.60">
    <property type="entry name" value="FAD/NAD(P)-binding domain"/>
    <property type="match status" value="1"/>
</dbReference>
<dbReference type="Pfam" id="PF01593">
    <property type="entry name" value="Amino_oxidase"/>
    <property type="match status" value="1"/>
</dbReference>
<evidence type="ECO:0000313" key="2">
    <source>
        <dbReference type="EMBL" id="TXS24822.1"/>
    </source>
</evidence>
<dbReference type="Gene3D" id="1.20.1440.240">
    <property type="match status" value="1"/>
</dbReference>
<name>A0A652KMF2_9ACTN</name>
<organism evidence="2">
    <name type="scientific">Streptomyces sp. gb1(2016)</name>
    <dbReference type="NCBI Taxonomy" id="1828321"/>
    <lineage>
        <taxon>Bacteria</taxon>
        <taxon>Bacillati</taxon>
        <taxon>Actinomycetota</taxon>
        <taxon>Actinomycetes</taxon>
        <taxon>Kitasatosporales</taxon>
        <taxon>Streptomycetaceae</taxon>
        <taxon>Streptomyces</taxon>
    </lineage>
</organism>
<dbReference type="InterPro" id="IPR002937">
    <property type="entry name" value="Amino_oxidase"/>
</dbReference>
<dbReference type="InterPro" id="IPR036188">
    <property type="entry name" value="FAD/NAD-bd_sf"/>
</dbReference>
<dbReference type="SUPFAM" id="SSF54373">
    <property type="entry name" value="FAD-linked reductases, C-terminal domain"/>
    <property type="match status" value="1"/>
</dbReference>
<dbReference type="GO" id="GO:0009063">
    <property type="term" value="P:amino acid catabolic process"/>
    <property type="evidence" value="ECO:0007669"/>
    <property type="project" value="TreeGrafter"/>
</dbReference>
<dbReference type="InterPro" id="IPR050281">
    <property type="entry name" value="Flavin_monoamine_oxidase"/>
</dbReference>
<protein>
    <submittedName>
        <fullName evidence="2">FAD-dependent oxidoreductase</fullName>
    </submittedName>
</protein>
<proteinExistence type="predicted"/>
<dbReference type="GO" id="GO:0001716">
    <property type="term" value="F:L-amino-acid oxidase activity"/>
    <property type="evidence" value="ECO:0007669"/>
    <property type="project" value="TreeGrafter"/>
</dbReference>
<sequence length="544" mass="58359">MTHTSHTSPVSQESPVAAGASRRSFLRNVGLTGGAGAMFATMGALGLAPTAQAASREPAFRAPSPGDFSLKGRAAAKVVVVGGGIAGLAAAYELGKAGYDCTVLEARGRTGGRNFTVRGGDTTTDTLGNRQTARFSDGQYMNAGPGRIPQWMVTLDYCRELGVPVEVFTNENANAYLFNEKAGMKAPVRYRTAKADMYGYVAELLAKASDNGALDRQITADDQERLLEFLKDFGDIGDTLDYTGSPRRGYRVDPAAAGTPGEELGPVPAASEVFASGVGRYFAFEFEYDQAMLMFQPVGGMDRIPAALTRAVGERRIRTGAAVTEIKDTAHGVTVTYTQGGRTRRVEADYCVAALPPNILAKTAHNLGPAVQSALEACKPSSAGKIGLEYRSRWWESDHRIFGGITETDMDLSHIWYPSYGYLGERGTIIGYYNTGANADAYAALTPRERETRAVAQGVKIHGAKYRTELATSFSHHWRQTPYLEASWHSLSGGPDAPAFAPLNRPAGHVYFAGDYLSHTDAWQHGAFTSARKAVTALHSRVLA</sequence>
<comment type="caution">
    <text evidence="2">The sequence shown here is derived from an EMBL/GenBank/DDBJ whole genome shotgun (WGS) entry which is preliminary data.</text>
</comment>
<reference evidence="2" key="1">
    <citation type="submission" date="2018-10" db="EMBL/GenBank/DDBJ databases">
        <authorList>
            <person name="Hariharan J."/>
            <person name="Choudoir M.J."/>
            <person name="Diebold P."/>
            <person name="Panke-Buisse K."/>
            <person name="Campbell A.N."/>
            <person name="Buckley D.H."/>
        </authorList>
    </citation>
    <scope>NUCLEOTIDE SEQUENCE</scope>
    <source>
        <strain evidence="2">Gb1</strain>
    </source>
</reference>
<dbReference type="EMBL" id="RDBM01000037">
    <property type="protein sequence ID" value="TXS24822.1"/>
    <property type="molecule type" value="Genomic_DNA"/>
</dbReference>
<dbReference type="InterPro" id="IPR006311">
    <property type="entry name" value="TAT_signal"/>
</dbReference>
<feature type="domain" description="Amine oxidase" evidence="1">
    <location>
        <begin position="85"/>
        <end position="538"/>
    </location>
</feature>
<dbReference type="Gene3D" id="3.90.660.10">
    <property type="match status" value="1"/>
</dbReference>
<evidence type="ECO:0000259" key="1">
    <source>
        <dbReference type="Pfam" id="PF01593"/>
    </source>
</evidence>
<gene>
    <name evidence="2" type="ORF">EAO74_31140</name>
</gene>